<evidence type="ECO:0000256" key="9">
    <source>
        <dbReference type="ARBA" id="ARBA00023136"/>
    </source>
</evidence>
<dbReference type="InterPro" id="IPR025691">
    <property type="entry name" value="GspL_pp_dom"/>
</dbReference>
<dbReference type="Proteomes" id="UP001232156">
    <property type="component" value="Unassembled WGS sequence"/>
</dbReference>
<evidence type="ECO:0000256" key="5">
    <source>
        <dbReference type="ARBA" id="ARBA00022519"/>
    </source>
</evidence>
<keyword evidence="6" id="KW-0812">Transmembrane</keyword>
<keyword evidence="7" id="KW-0653">Protein transport</keyword>
<proteinExistence type="inferred from homology"/>
<organism evidence="11 12">
    <name type="scientific">Yanghanlia caeni</name>
    <dbReference type="NCBI Taxonomy" id="3064283"/>
    <lineage>
        <taxon>Bacteria</taxon>
        <taxon>Pseudomonadati</taxon>
        <taxon>Pseudomonadota</taxon>
        <taxon>Betaproteobacteria</taxon>
        <taxon>Burkholderiales</taxon>
        <taxon>Alcaligenaceae</taxon>
        <taxon>Yanghanlia</taxon>
    </lineage>
</organism>
<gene>
    <name evidence="11" type="primary">gspL</name>
    <name evidence="11" type="ORF">Q8947_09910</name>
</gene>
<dbReference type="SUPFAM" id="SSF53067">
    <property type="entry name" value="Actin-like ATPase domain"/>
    <property type="match status" value="1"/>
</dbReference>
<evidence type="ECO:0000259" key="10">
    <source>
        <dbReference type="Pfam" id="PF12693"/>
    </source>
</evidence>
<dbReference type="NCBIfam" id="TIGR01709">
    <property type="entry name" value="typeII_sec_gspL"/>
    <property type="match status" value="1"/>
</dbReference>
<keyword evidence="9" id="KW-0472">Membrane</keyword>
<evidence type="ECO:0000256" key="6">
    <source>
        <dbReference type="ARBA" id="ARBA00022692"/>
    </source>
</evidence>
<dbReference type="Pfam" id="PF12693">
    <property type="entry name" value="GspL_C"/>
    <property type="match status" value="1"/>
</dbReference>
<evidence type="ECO:0000256" key="3">
    <source>
        <dbReference type="ARBA" id="ARBA00022448"/>
    </source>
</evidence>
<keyword evidence="12" id="KW-1185">Reference proteome</keyword>
<evidence type="ECO:0000313" key="11">
    <source>
        <dbReference type="EMBL" id="MDR4126295.1"/>
    </source>
</evidence>
<dbReference type="InterPro" id="IPR007812">
    <property type="entry name" value="T2SS_protein-GspL"/>
</dbReference>
<keyword evidence="8" id="KW-1133">Transmembrane helix</keyword>
<comment type="subcellular location">
    <subcellularLocation>
        <location evidence="1">Cell inner membrane</location>
    </subcellularLocation>
</comment>
<evidence type="ECO:0000256" key="8">
    <source>
        <dbReference type="ARBA" id="ARBA00022989"/>
    </source>
</evidence>
<protein>
    <submittedName>
        <fullName evidence="11">Type II secretion system protein GspL</fullName>
    </submittedName>
</protein>
<name>A0ABU1D7B3_9BURK</name>
<comment type="caution">
    <text evidence="11">The sequence shown here is derived from an EMBL/GenBank/DDBJ whole genome shotgun (WGS) entry which is preliminary data.</text>
</comment>
<dbReference type="InterPro" id="IPR043129">
    <property type="entry name" value="ATPase_NBD"/>
</dbReference>
<sequence length="341" mass="36804">MKQSLRLALPPLASLTPDTPIPFALFDRGGSIRRSGTLPASQLATLAPGRRAQAILHPGEAVVTVVDLPPVPARRLDAAVQGRIEPMALEPLGELCVAHGPQAADGTVLAAWVSRRLLLKAWQMLHDAGLKLDAIVPFELALPQGDPAPHAPLELPADDRWRAPLPAWSLARAQWRPAARHSRWRAPLAWAAAALGLWLAGLNLYAVQLRGEARALQVRNEQAVREAFPEIPVIIDPLRQARNQYDMLRAGQGMTAHDDFMPVALDAAQVLSFAAGHVAALHYHDGRLRLELAPGYTPPADEAALTRAAAAQALDVRKDSDAANVWIVERAVTGSPKEAHR</sequence>
<evidence type="ECO:0000256" key="4">
    <source>
        <dbReference type="ARBA" id="ARBA00022475"/>
    </source>
</evidence>
<feature type="domain" description="GspL periplasmic" evidence="10">
    <location>
        <begin position="182"/>
        <end position="319"/>
    </location>
</feature>
<keyword evidence="3" id="KW-0813">Transport</keyword>
<evidence type="ECO:0000256" key="2">
    <source>
        <dbReference type="ARBA" id="ARBA00005318"/>
    </source>
</evidence>
<comment type="similarity">
    <text evidence="2">Belongs to the GSP L family.</text>
</comment>
<dbReference type="RefSeq" id="WP_347287164.1">
    <property type="nucleotide sequence ID" value="NZ_JAUZQE010000021.1"/>
</dbReference>
<reference evidence="11 12" key="1">
    <citation type="submission" date="2023-08" db="EMBL/GenBank/DDBJ databases">
        <title>Alcaligenaceae gen. nov., a novel taxon isolated from the sludge of Yixing Pesticide Factory.</title>
        <authorList>
            <person name="Ruan L."/>
        </authorList>
    </citation>
    <scope>NUCLEOTIDE SEQUENCE [LARGE SCALE GENOMIC DNA]</scope>
    <source>
        <strain evidence="11 12">LG-2</strain>
    </source>
</reference>
<dbReference type="EMBL" id="JAUZQE010000021">
    <property type="protein sequence ID" value="MDR4126295.1"/>
    <property type="molecule type" value="Genomic_DNA"/>
</dbReference>
<keyword evidence="4" id="KW-1003">Cell membrane</keyword>
<evidence type="ECO:0000256" key="7">
    <source>
        <dbReference type="ARBA" id="ARBA00022927"/>
    </source>
</evidence>
<accession>A0ABU1D7B3</accession>
<evidence type="ECO:0000313" key="12">
    <source>
        <dbReference type="Proteomes" id="UP001232156"/>
    </source>
</evidence>
<dbReference type="Gene3D" id="3.30.420.380">
    <property type="match status" value="1"/>
</dbReference>
<evidence type="ECO:0000256" key="1">
    <source>
        <dbReference type="ARBA" id="ARBA00004533"/>
    </source>
</evidence>
<keyword evidence="5" id="KW-0997">Cell inner membrane</keyword>